<dbReference type="GO" id="GO:0051536">
    <property type="term" value="F:iron-sulfur cluster binding"/>
    <property type="evidence" value="ECO:0007669"/>
    <property type="project" value="UniProtKB-KW"/>
</dbReference>
<evidence type="ECO:0000256" key="3">
    <source>
        <dbReference type="ARBA" id="ARBA00023014"/>
    </source>
</evidence>
<dbReference type="SUPFAM" id="SSF46548">
    <property type="entry name" value="alpha-helical ferredoxin"/>
    <property type="match status" value="1"/>
</dbReference>
<dbReference type="AlphaFoldDB" id="A0A938XCR5"/>
<reference evidence="5" key="2">
    <citation type="journal article" date="2021" name="Sci. Rep.">
        <title>The distribution of antibiotic resistance genes in chicken gut microbiota commensals.</title>
        <authorList>
            <person name="Juricova H."/>
            <person name="Matiasovicova J."/>
            <person name="Kubasova T."/>
            <person name="Cejkova D."/>
            <person name="Rychlik I."/>
        </authorList>
    </citation>
    <scope>NUCLEOTIDE SEQUENCE</scope>
    <source>
        <strain evidence="5">An582</strain>
    </source>
</reference>
<name>A0A938XCR5_9CLOT</name>
<evidence type="ECO:0000313" key="5">
    <source>
        <dbReference type="EMBL" id="MBM6949051.1"/>
    </source>
</evidence>
<dbReference type="Proteomes" id="UP000705508">
    <property type="component" value="Unassembled WGS sequence"/>
</dbReference>
<comment type="caution">
    <text evidence="5">The sequence shown here is derived from an EMBL/GenBank/DDBJ whole genome shotgun (WGS) entry which is preliminary data.</text>
</comment>
<dbReference type="CDD" id="cd19100">
    <property type="entry name" value="AKR_unchar"/>
    <property type="match status" value="1"/>
</dbReference>
<keyword evidence="1" id="KW-0479">Metal-binding</keyword>
<dbReference type="PROSITE" id="PS51379">
    <property type="entry name" value="4FE4S_FER_2"/>
    <property type="match status" value="1"/>
</dbReference>
<evidence type="ECO:0000259" key="4">
    <source>
        <dbReference type="PROSITE" id="PS51379"/>
    </source>
</evidence>
<reference evidence="5" key="1">
    <citation type="submission" date="2020-08" db="EMBL/GenBank/DDBJ databases">
        <authorList>
            <person name="Cejkova D."/>
            <person name="Kubasova T."/>
            <person name="Jahodarova E."/>
            <person name="Rychlik I."/>
        </authorList>
    </citation>
    <scope>NUCLEOTIDE SEQUENCE</scope>
    <source>
        <strain evidence="5">An582</strain>
    </source>
</reference>
<dbReference type="PANTHER" id="PTHR43312">
    <property type="entry name" value="D-THREO-ALDOSE 1-DEHYDROGENASE"/>
    <property type="match status" value="1"/>
</dbReference>
<evidence type="ECO:0000256" key="2">
    <source>
        <dbReference type="ARBA" id="ARBA00023004"/>
    </source>
</evidence>
<sequence length="338" mass="37856">MDKVILGKTGIEVNKNGFGALPIQRISKKDAVYLLQKAFYNGINYFDTARAYSDSEEKMGAAFEYTRDRIVISTKTAAQNAEDMWKDLEESLTKLKTDHIDIYQFHNPAFCPKPGDESGLYDAALEAKKQGKILHIGITNHRIAVAKEAIESGLYDTLQFPFSYLAADADLEIVEMCRKAGMGFIAMKGLAGGLIHNSACAYAYMNQPQFAHVAPIWGVQRERELDEFLSYQDCPPALDGALLAEIEKDRKQLSGDFCRGCGYCMPCPAGISINDCARMSLMLRRAPQEGWLSPEWQEKMKKIEGCLHCGKCMSKCPYGLNTPELLAKNYEDYKTFLK</sequence>
<dbReference type="InterPro" id="IPR023210">
    <property type="entry name" value="NADP_OxRdtase_dom"/>
</dbReference>
<proteinExistence type="predicted"/>
<dbReference type="EMBL" id="JACJKS010000016">
    <property type="protein sequence ID" value="MBM6949051.1"/>
    <property type="molecule type" value="Genomic_DNA"/>
</dbReference>
<dbReference type="InterPro" id="IPR017900">
    <property type="entry name" value="4Fe4S_Fe_S_CS"/>
</dbReference>
<dbReference type="PRINTS" id="PR00069">
    <property type="entry name" value="ALDKETRDTASE"/>
</dbReference>
<dbReference type="InterPro" id="IPR036812">
    <property type="entry name" value="NAD(P)_OxRdtase_dom_sf"/>
</dbReference>
<evidence type="ECO:0000256" key="1">
    <source>
        <dbReference type="ARBA" id="ARBA00022723"/>
    </source>
</evidence>
<organism evidence="5 6">
    <name type="scientific">Mordavella massiliensis</name>
    <dbReference type="NCBI Taxonomy" id="1871024"/>
    <lineage>
        <taxon>Bacteria</taxon>
        <taxon>Bacillati</taxon>
        <taxon>Bacillota</taxon>
        <taxon>Clostridia</taxon>
        <taxon>Eubacteriales</taxon>
        <taxon>Clostridiaceae</taxon>
        <taxon>Mordavella</taxon>
    </lineage>
</organism>
<dbReference type="PANTHER" id="PTHR43312:SF1">
    <property type="entry name" value="NADP-DEPENDENT OXIDOREDUCTASE DOMAIN-CONTAINING PROTEIN"/>
    <property type="match status" value="1"/>
</dbReference>
<evidence type="ECO:0000313" key="6">
    <source>
        <dbReference type="Proteomes" id="UP000705508"/>
    </source>
</evidence>
<accession>A0A938XCR5</accession>
<dbReference type="InterPro" id="IPR020471">
    <property type="entry name" value="AKR"/>
</dbReference>
<dbReference type="InterPro" id="IPR017896">
    <property type="entry name" value="4Fe4S_Fe-S-bd"/>
</dbReference>
<dbReference type="GO" id="GO:0046872">
    <property type="term" value="F:metal ion binding"/>
    <property type="evidence" value="ECO:0007669"/>
    <property type="project" value="UniProtKB-KW"/>
</dbReference>
<protein>
    <submittedName>
        <fullName evidence="5">Aldo/keto reductase</fullName>
    </submittedName>
</protein>
<dbReference type="Pfam" id="PF13534">
    <property type="entry name" value="Fer4_17"/>
    <property type="match status" value="1"/>
</dbReference>
<dbReference type="InterPro" id="IPR053135">
    <property type="entry name" value="AKR2_Oxidoreductase"/>
</dbReference>
<keyword evidence="3" id="KW-0411">Iron-sulfur</keyword>
<dbReference type="PROSITE" id="PS00198">
    <property type="entry name" value="4FE4S_FER_1"/>
    <property type="match status" value="1"/>
</dbReference>
<keyword evidence="2" id="KW-0408">Iron</keyword>
<dbReference type="SUPFAM" id="SSF51430">
    <property type="entry name" value="NAD(P)-linked oxidoreductase"/>
    <property type="match status" value="1"/>
</dbReference>
<gene>
    <name evidence="5" type="ORF">H6A20_10345</name>
</gene>
<dbReference type="Gene3D" id="3.20.20.100">
    <property type="entry name" value="NADP-dependent oxidoreductase domain"/>
    <property type="match status" value="1"/>
</dbReference>
<dbReference type="GO" id="GO:0016491">
    <property type="term" value="F:oxidoreductase activity"/>
    <property type="evidence" value="ECO:0007669"/>
    <property type="project" value="InterPro"/>
</dbReference>
<dbReference type="RefSeq" id="WP_204907052.1">
    <property type="nucleotide sequence ID" value="NZ_JACJKS010000016.1"/>
</dbReference>
<feature type="domain" description="4Fe-4S ferredoxin-type" evidence="4">
    <location>
        <begin position="296"/>
        <end position="326"/>
    </location>
</feature>
<dbReference type="Pfam" id="PF00248">
    <property type="entry name" value="Aldo_ket_red"/>
    <property type="match status" value="1"/>
</dbReference>